<dbReference type="Pfam" id="PF05635">
    <property type="entry name" value="23S_rRNA_IVP"/>
    <property type="match status" value="1"/>
</dbReference>
<dbReference type="RefSeq" id="WP_029632814.1">
    <property type="nucleotide sequence ID" value="NZ_JACJTA010000007.1"/>
</dbReference>
<sequence>MEKSNFENLQVFQLAENLSDRIWHIVIKWSYFEKDTLGKQIIRAADSIGANIAEGSGRYNFADNRRFVKIARGSLYETRYWLKRAQMRQLLTIEQVNVLKPIINELSPKLNAYLKYLDNASKKQQETD</sequence>
<protein>
    <submittedName>
        <fullName evidence="1">Four helix bundle protein</fullName>
    </submittedName>
</protein>
<gene>
    <name evidence="1" type="ORF">H6G81_05360</name>
</gene>
<evidence type="ECO:0000313" key="2">
    <source>
        <dbReference type="Proteomes" id="UP000660380"/>
    </source>
</evidence>
<dbReference type="PANTHER" id="PTHR38471">
    <property type="entry name" value="FOUR HELIX BUNDLE PROTEIN"/>
    <property type="match status" value="1"/>
</dbReference>
<evidence type="ECO:0000313" key="1">
    <source>
        <dbReference type="EMBL" id="MBD2603973.1"/>
    </source>
</evidence>
<dbReference type="PANTHER" id="PTHR38471:SF2">
    <property type="entry name" value="FOUR HELIX BUNDLE PROTEIN"/>
    <property type="match status" value="1"/>
</dbReference>
<dbReference type="EMBL" id="JACJTA010000007">
    <property type="protein sequence ID" value="MBD2603973.1"/>
    <property type="molecule type" value="Genomic_DNA"/>
</dbReference>
<dbReference type="CDD" id="cd16377">
    <property type="entry name" value="23S_rRNA_IVP_like"/>
    <property type="match status" value="1"/>
</dbReference>
<accession>A0ABR8GMI6</accession>
<dbReference type="InterPro" id="IPR036583">
    <property type="entry name" value="23S_rRNA_IVS_sf"/>
</dbReference>
<dbReference type="Gene3D" id="1.20.1440.60">
    <property type="entry name" value="23S rRNA-intervening sequence"/>
    <property type="match status" value="1"/>
</dbReference>
<dbReference type="Proteomes" id="UP000660380">
    <property type="component" value="Unassembled WGS sequence"/>
</dbReference>
<keyword evidence="2" id="KW-1185">Reference proteome</keyword>
<organism evidence="1 2">
    <name type="scientific">Scytonema hofmannii FACHB-248</name>
    <dbReference type="NCBI Taxonomy" id="1842502"/>
    <lineage>
        <taxon>Bacteria</taxon>
        <taxon>Bacillati</taxon>
        <taxon>Cyanobacteriota</taxon>
        <taxon>Cyanophyceae</taxon>
        <taxon>Nostocales</taxon>
        <taxon>Scytonemataceae</taxon>
        <taxon>Scytonema</taxon>
    </lineage>
</organism>
<dbReference type="NCBIfam" id="TIGR02436">
    <property type="entry name" value="four helix bundle protein"/>
    <property type="match status" value="1"/>
</dbReference>
<comment type="caution">
    <text evidence="1">The sequence shown here is derived from an EMBL/GenBank/DDBJ whole genome shotgun (WGS) entry which is preliminary data.</text>
</comment>
<name>A0ABR8GMI6_9CYAN</name>
<proteinExistence type="predicted"/>
<reference evidence="1 2" key="1">
    <citation type="journal article" date="2020" name="ISME J.">
        <title>Comparative genomics reveals insights into cyanobacterial evolution and habitat adaptation.</title>
        <authorList>
            <person name="Chen M.Y."/>
            <person name="Teng W.K."/>
            <person name="Zhao L."/>
            <person name="Hu C.X."/>
            <person name="Zhou Y.K."/>
            <person name="Han B.P."/>
            <person name="Song L.R."/>
            <person name="Shu W.S."/>
        </authorList>
    </citation>
    <scope>NUCLEOTIDE SEQUENCE [LARGE SCALE GENOMIC DNA]</scope>
    <source>
        <strain evidence="1 2">FACHB-248</strain>
    </source>
</reference>
<dbReference type="InterPro" id="IPR012657">
    <property type="entry name" value="23S_rRNA-intervening_sequence"/>
</dbReference>
<dbReference type="SUPFAM" id="SSF158446">
    <property type="entry name" value="IVS-encoded protein-like"/>
    <property type="match status" value="1"/>
</dbReference>